<dbReference type="InterPro" id="IPR011990">
    <property type="entry name" value="TPR-like_helical_dom_sf"/>
</dbReference>
<dbReference type="EMBL" id="GDJX01024815">
    <property type="protein sequence ID" value="JAT43121.1"/>
    <property type="molecule type" value="Transcribed_RNA"/>
</dbReference>
<evidence type="ECO:0000256" key="2">
    <source>
        <dbReference type="PROSITE-ProRule" id="PRU00708"/>
    </source>
</evidence>
<dbReference type="InterPro" id="IPR002885">
    <property type="entry name" value="PPR_rpt"/>
</dbReference>
<feature type="repeat" description="PPR" evidence="2">
    <location>
        <begin position="212"/>
        <end position="246"/>
    </location>
</feature>
<dbReference type="PANTHER" id="PTHR47926">
    <property type="entry name" value="PENTATRICOPEPTIDE REPEAT-CONTAINING PROTEIN"/>
    <property type="match status" value="1"/>
</dbReference>
<keyword evidence="1" id="KW-0677">Repeat</keyword>
<evidence type="ECO:0000313" key="3">
    <source>
        <dbReference type="EMBL" id="JAT43121.1"/>
    </source>
</evidence>
<protein>
    <submittedName>
        <fullName evidence="3">Pentatricopeptide repeat-containing protein At2g21090</fullName>
    </submittedName>
</protein>
<dbReference type="InterPro" id="IPR046960">
    <property type="entry name" value="PPR_At4g14850-like_plant"/>
</dbReference>
<accession>A0A1D1XL74</accession>
<dbReference type="Pfam" id="PF13041">
    <property type="entry name" value="PPR_2"/>
    <property type="match status" value="1"/>
</dbReference>
<dbReference type="Gene3D" id="1.25.40.10">
    <property type="entry name" value="Tetratricopeptide repeat domain"/>
    <property type="match status" value="2"/>
</dbReference>
<dbReference type="GO" id="GO:0003723">
    <property type="term" value="F:RNA binding"/>
    <property type="evidence" value="ECO:0007669"/>
    <property type="project" value="InterPro"/>
</dbReference>
<organism evidence="3">
    <name type="scientific">Anthurium amnicola</name>
    <dbReference type="NCBI Taxonomy" id="1678845"/>
    <lineage>
        <taxon>Eukaryota</taxon>
        <taxon>Viridiplantae</taxon>
        <taxon>Streptophyta</taxon>
        <taxon>Embryophyta</taxon>
        <taxon>Tracheophyta</taxon>
        <taxon>Spermatophyta</taxon>
        <taxon>Magnoliopsida</taxon>
        <taxon>Liliopsida</taxon>
        <taxon>Araceae</taxon>
        <taxon>Pothoideae</taxon>
        <taxon>Potheae</taxon>
        <taxon>Anthurium</taxon>
    </lineage>
</organism>
<dbReference type="SUPFAM" id="SSF48452">
    <property type="entry name" value="TPR-like"/>
    <property type="match status" value="1"/>
</dbReference>
<dbReference type="FunFam" id="1.25.40.10:FF:000348">
    <property type="entry name" value="Pentatricopeptide repeat-containing protein chloroplastic"/>
    <property type="match status" value="1"/>
</dbReference>
<dbReference type="Pfam" id="PF01535">
    <property type="entry name" value="PPR"/>
    <property type="match status" value="4"/>
</dbReference>
<gene>
    <name evidence="3" type="primary">PCMP-E48_6</name>
    <name evidence="3" type="ORF">g.62137</name>
</gene>
<feature type="repeat" description="PPR" evidence="2">
    <location>
        <begin position="274"/>
        <end position="308"/>
    </location>
</feature>
<evidence type="ECO:0000256" key="1">
    <source>
        <dbReference type="ARBA" id="ARBA00022737"/>
    </source>
</evidence>
<proteinExistence type="predicted"/>
<dbReference type="FunFam" id="1.25.40.10:FF:000442">
    <property type="entry name" value="Pentatricopeptide repeat-containing protein At3g49710"/>
    <property type="match status" value="1"/>
</dbReference>
<feature type="non-terminal residue" evidence="3">
    <location>
        <position position="362"/>
    </location>
</feature>
<dbReference type="NCBIfam" id="TIGR00756">
    <property type="entry name" value="PPR"/>
    <property type="match status" value="5"/>
</dbReference>
<dbReference type="GO" id="GO:0009451">
    <property type="term" value="P:RNA modification"/>
    <property type="evidence" value="ECO:0007669"/>
    <property type="project" value="InterPro"/>
</dbReference>
<feature type="repeat" description="PPR" evidence="2">
    <location>
        <begin position="108"/>
        <end position="142"/>
    </location>
</feature>
<dbReference type="PROSITE" id="PS51375">
    <property type="entry name" value="PPR"/>
    <property type="match status" value="3"/>
</dbReference>
<sequence length="362" mass="40107">MPPPSCRHMSPPSPAAARRLHLAIATSSTLAYSVQDANIANAIHRYSLQIERCIKAKEVQIGRLLHSNLIKTSLILNTFIANRMVEMYAKCGCVSSAQLAFEEIPAKNTHSWNTLLSSHCRAGQFDIVHALLDEMPKRNLVSYNTMISGLTHYGHYHKALEVFRKMQRECSSSIIADEFTVVGVVSACGGAADLDSLRQLHGVVVSVDLEFNQIMYNTMIDAYGKCGDADSSRRLFDEMSTRDVVSWTSMVGAYASIGRLEEARQVFDMIPFRNAVSWTALITGYAQHGQGDAALKLFEEMMEEGFYPTPFTLVSAVSACTCMALIGRGKQLHGYLVRRTVESGYYGNVFIQNALVDMYAKC</sequence>
<name>A0A1D1XL74_9ARAE</name>
<dbReference type="AlphaFoldDB" id="A0A1D1XL74"/>
<reference evidence="3" key="1">
    <citation type="submission" date="2015-07" db="EMBL/GenBank/DDBJ databases">
        <title>Transcriptome Assembly of Anthurium amnicola.</title>
        <authorList>
            <person name="Suzuki J."/>
        </authorList>
    </citation>
    <scope>NUCLEOTIDE SEQUENCE</scope>
</reference>
<dbReference type="PANTHER" id="PTHR47926:SF533">
    <property type="entry name" value="DYW DOMAIN-CONTAINING PROTEIN"/>
    <property type="match status" value="1"/>
</dbReference>